<protein>
    <submittedName>
        <fullName evidence="1">Uncharacterized protein</fullName>
    </submittedName>
</protein>
<gene>
    <name evidence="1" type="ORF">ACD_4C00358G0001</name>
</gene>
<reference evidence="1" key="1">
    <citation type="journal article" date="2012" name="Science">
        <title>Fermentation, hydrogen, and sulfur metabolism in multiple uncultivated bacterial phyla.</title>
        <authorList>
            <person name="Wrighton K.C."/>
            <person name="Thomas B.C."/>
            <person name="Sharon I."/>
            <person name="Miller C.S."/>
            <person name="Castelle C.J."/>
            <person name="VerBerkmoes N.C."/>
            <person name="Wilkins M.J."/>
            <person name="Hettich R.L."/>
            <person name="Lipton M.S."/>
            <person name="Williams K.H."/>
            <person name="Long P.E."/>
            <person name="Banfield J.F."/>
        </authorList>
    </citation>
    <scope>NUCLEOTIDE SEQUENCE [LARGE SCALE GENOMIC DNA]</scope>
</reference>
<organism evidence="1">
    <name type="scientific">uncultured bacterium</name>
    <name type="common">gcode 4</name>
    <dbReference type="NCBI Taxonomy" id="1234023"/>
    <lineage>
        <taxon>Bacteria</taxon>
        <taxon>environmental samples</taxon>
    </lineage>
</organism>
<dbReference type="EMBL" id="AMFJ01000874">
    <property type="protein sequence ID" value="EKE26238.1"/>
    <property type="molecule type" value="Genomic_DNA"/>
</dbReference>
<evidence type="ECO:0000313" key="1">
    <source>
        <dbReference type="EMBL" id="EKE26238.1"/>
    </source>
</evidence>
<sequence length="81" mass="10082">MWVLDSIKDGYEKSKDVVNEKVDEWKKEAWKFLRSLGNLIRENTNIWENYWEWLKRANEKHKPVDPKELEREMRKNFWDGK</sequence>
<proteinExistence type="predicted"/>
<comment type="caution">
    <text evidence="1">The sequence shown here is derived from an EMBL/GenBank/DDBJ whole genome shotgun (WGS) entry which is preliminary data.</text>
</comment>
<name>K2FTL3_9BACT</name>
<accession>K2FTL3</accession>
<dbReference type="AlphaFoldDB" id="K2FTL3"/>